<evidence type="ECO:0000313" key="2">
    <source>
        <dbReference type="EMBL" id="MBA8795677.1"/>
    </source>
</evidence>
<dbReference type="InterPro" id="IPR029058">
    <property type="entry name" value="AB_hydrolase_fold"/>
</dbReference>
<organism evidence="2 3">
    <name type="scientific">Microlunatus kandeliicorticis</name>
    <dbReference type="NCBI Taxonomy" id="1759536"/>
    <lineage>
        <taxon>Bacteria</taxon>
        <taxon>Bacillati</taxon>
        <taxon>Actinomycetota</taxon>
        <taxon>Actinomycetes</taxon>
        <taxon>Propionibacteriales</taxon>
        <taxon>Propionibacteriaceae</taxon>
        <taxon>Microlunatus</taxon>
    </lineage>
</organism>
<dbReference type="AlphaFoldDB" id="A0A7W3IUU9"/>
<dbReference type="PANTHER" id="PTHR46623">
    <property type="entry name" value="CARBOXYMETHYLENEBUTENOLIDASE-RELATED"/>
    <property type="match status" value="1"/>
</dbReference>
<proteinExistence type="predicted"/>
<dbReference type="Gene3D" id="3.40.50.1820">
    <property type="entry name" value="alpha/beta hydrolase"/>
    <property type="match status" value="1"/>
</dbReference>
<keyword evidence="2" id="KW-0378">Hydrolase</keyword>
<reference evidence="2 3" key="1">
    <citation type="submission" date="2020-07" db="EMBL/GenBank/DDBJ databases">
        <title>Sequencing the genomes of 1000 actinobacteria strains.</title>
        <authorList>
            <person name="Klenk H.-P."/>
        </authorList>
    </citation>
    <scope>NUCLEOTIDE SEQUENCE [LARGE SCALE GENOMIC DNA]</scope>
    <source>
        <strain evidence="2 3">DSM 100723</strain>
    </source>
</reference>
<dbReference type="PANTHER" id="PTHR46623:SF6">
    <property type="entry name" value="ALPHA_BETA-HYDROLASES SUPERFAMILY PROTEIN"/>
    <property type="match status" value="1"/>
</dbReference>
<comment type="caution">
    <text evidence="2">The sequence shown here is derived from an EMBL/GenBank/DDBJ whole genome shotgun (WGS) entry which is preliminary data.</text>
</comment>
<dbReference type="Proteomes" id="UP000523079">
    <property type="component" value="Unassembled WGS sequence"/>
</dbReference>
<accession>A0A7W3IUU9</accession>
<dbReference type="GO" id="GO:0008806">
    <property type="term" value="F:carboxymethylenebutenolidase activity"/>
    <property type="evidence" value="ECO:0007669"/>
    <property type="project" value="UniProtKB-EC"/>
</dbReference>
<name>A0A7W3IUU9_9ACTN</name>
<sequence>MPDAAPERLTVPRGAEELPARLFAPPQPVPGPGLVLIQEIFGVTDYIASRAADLAALGYRVLVPEFYFRLGETSVEGTGEGVLERGMALAQRIDWEQTVGDAAAAFDALRHRPEVTGAGVIGFCWGGGLAFNLAAVRDPDVLVSYYGSALPDLLHLAPEVTAPSLHHFGLADSYLGPEVQERIRAAIARPGVTIETYQGAEHAFDGPMPGLHDEQASMAAWRTTTAFLAAQLPVPGRG</sequence>
<feature type="domain" description="Dienelactone hydrolase" evidence="1">
    <location>
        <begin position="19"/>
        <end position="230"/>
    </location>
</feature>
<keyword evidence="3" id="KW-1185">Reference proteome</keyword>
<protein>
    <submittedName>
        <fullName evidence="2">Carboxymethylenebutenolidase</fullName>
        <ecNumber evidence="2">3.1.1.45</ecNumber>
    </submittedName>
</protein>
<dbReference type="RefSeq" id="WP_182561265.1">
    <property type="nucleotide sequence ID" value="NZ_JACGWT010000005.1"/>
</dbReference>
<dbReference type="SUPFAM" id="SSF53474">
    <property type="entry name" value="alpha/beta-Hydrolases"/>
    <property type="match status" value="1"/>
</dbReference>
<gene>
    <name evidence="2" type="ORF">FHX74_003313</name>
</gene>
<dbReference type="Pfam" id="PF01738">
    <property type="entry name" value="DLH"/>
    <property type="match status" value="1"/>
</dbReference>
<evidence type="ECO:0000259" key="1">
    <source>
        <dbReference type="Pfam" id="PF01738"/>
    </source>
</evidence>
<dbReference type="InterPro" id="IPR051049">
    <property type="entry name" value="Dienelactone_hydrolase-like"/>
</dbReference>
<dbReference type="EMBL" id="JACGWT010000005">
    <property type="protein sequence ID" value="MBA8795677.1"/>
    <property type="molecule type" value="Genomic_DNA"/>
</dbReference>
<dbReference type="EC" id="3.1.1.45" evidence="2"/>
<dbReference type="InterPro" id="IPR002925">
    <property type="entry name" value="Dienelactn_hydro"/>
</dbReference>
<evidence type="ECO:0000313" key="3">
    <source>
        <dbReference type="Proteomes" id="UP000523079"/>
    </source>
</evidence>